<reference evidence="1 2" key="1">
    <citation type="submission" date="2020-01" db="EMBL/GenBank/DDBJ databases">
        <authorList>
            <person name="Rodrigo-Torres L."/>
            <person name="Arahal R. D."/>
            <person name="Lucena T."/>
        </authorList>
    </citation>
    <scope>NUCLEOTIDE SEQUENCE [LARGE SCALE GENOMIC DNA]</scope>
    <source>
        <strain evidence="1 2">CECT 9293</strain>
    </source>
</reference>
<sequence>MKKQIKKEKKLSLEKLQLVKINNPKKIFGGTKQFIEGCGDPNNASGNNGGIDTGK</sequence>
<organism evidence="1 2">
    <name type="scientific">Chryseobacterium potabilaquae</name>
    <dbReference type="NCBI Taxonomy" id="2675057"/>
    <lineage>
        <taxon>Bacteria</taxon>
        <taxon>Pseudomonadati</taxon>
        <taxon>Bacteroidota</taxon>
        <taxon>Flavobacteriia</taxon>
        <taxon>Flavobacteriales</taxon>
        <taxon>Weeksellaceae</taxon>
        <taxon>Chryseobacterium group</taxon>
        <taxon>Chryseobacterium</taxon>
    </lineage>
</organism>
<gene>
    <name evidence="1" type="ORF">CHRY9293_00517</name>
</gene>
<dbReference type="Proteomes" id="UP000445144">
    <property type="component" value="Unassembled WGS sequence"/>
</dbReference>
<keyword evidence="2" id="KW-1185">Reference proteome</keyword>
<dbReference type="AlphaFoldDB" id="A0A6N4X7I8"/>
<accession>A0A6N4X7I8</accession>
<dbReference type="EMBL" id="CACVBR010000002">
    <property type="protein sequence ID" value="CAA7194140.1"/>
    <property type="molecule type" value="Genomic_DNA"/>
</dbReference>
<evidence type="ECO:0000313" key="1">
    <source>
        <dbReference type="EMBL" id="CAA7194140.1"/>
    </source>
</evidence>
<evidence type="ECO:0000313" key="2">
    <source>
        <dbReference type="Proteomes" id="UP000445144"/>
    </source>
</evidence>
<protein>
    <submittedName>
        <fullName evidence="1">Uncharacterized protein</fullName>
    </submittedName>
</protein>
<name>A0A6N4X7I8_9FLAO</name>
<proteinExistence type="predicted"/>
<dbReference type="RefSeq" id="WP_162031460.1">
    <property type="nucleotide sequence ID" value="NZ_CACVBR010000002.1"/>
</dbReference>